<evidence type="ECO:0000259" key="6">
    <source>
        <dbReference type="PROSITE" id="PS51736"/>
    </source>
</evidence>
<dbReference type="CDD" id="cd00338">
    <property type="entry name" value="Ser_Recombinase"/>
    <property type="match status" value="1"/>
</dbReference>
<dbReference type="SMART" id="SM00857">
    <property type="entry name" value="Resolvase"/>
    <property type="match status" value="1"/>
</dbReference>
<evidence type="ECO:0000256" key="4">
    <source>
        <dbReference type="PIRSR" id="PIRSR606118-50"/>
    </source>
</evidence>
<accession>A0A0S3PXG4</accession>
<dbReference type="Pfam" id="PF00239">
    <property type="entry name" value="Resolvase"/>
    <property type="match status" value="1"/>
</dbReference>
<dbReference type="PROSITE" id="PS00397">
    <property type="entry name" value="RECOMBINASES_1"/>
    <property type="match status" value="1"/>
</dbReference>
<dbReference type="Gene3D" id="3.40.50.1390">
    <property type="entry name" value="Resolvase, N-terminal catalytic domain"/>
    <property type="match status" value="1"/>
</dbReference>
<reference evidence="7 8" key="1">
    <citation type="submission" date="2015-08" db="EMBL/GenBank/DDBJ databases">
        <title>Investigation of the bacterial diversity of lava forest soil.</title>
        <authorList>
            <person name="Lee J.S."/>
        </authorList>
    </citation>
    <scope>NUCLEOTIDE SEQUENCE [LARGE SCALE GENOMIC DNA]</scope>
    <source>
        <strain evidence="7 8">GJW-30</strain>
    </source>
</reference>
<evidence type="ECO:0000256" key="3">
    <source>
        <dbReference type="ARBA" id="ARBA00023172"/>
    </source>
</evidence>
<dbReference type="SUPFAM" id="SSF53041">
    <property type="entry name" value="Resolvase-like"/>
    <property type="match status" value="1"/>
</dbReference>
<dbReference type="GO" id="GO:0015074">
    <property type="term" value="P:DNA integration"/>
    <property type="evidence" value="ECO:0007669"/>
    <property type="project" value="UniProtKB-KW"/>
</dbReference>
<dbReference type="InterPro" id="IPR006118">
    <property type="entry name" value="Recombinase_CS"/>
</dbReference>
<evidence type="ECO:0000256" key="1">
    <source>
        <dbReference type="ARBA" id="ARBA00022908"/>
    </source>
</evidence>
<evidence type="ECO:0000313" key="8">
    <source>
        <dbReference type="Proteomes" id="UP000236884"/>
    </source>
</evidence>
<organism evidence="7 8">
    <name type="scientific">Variibacter gotjawalensis</name>
    <dbReference type="NCBI Taxonomy" id="1333996"/>
    <lineage>
        <taxon>Bacteria</taxon>
        <taxon>Pseudomonadati</taxon>
        <taxon>Pseudomonadota</taxon>
        <taxon>Alphaproteobacteria</taxon>
        <taxon>Hyphomicrobiales</taxon>
        <taxon>Nitrobacteraceae</taxon>
        <taxon>Variibacter</taxon>
    </lineage>
</organism>
<dbReference type="InterPro" id="IPR050639">
    <property type="entry name" value="SSR_resolvase"/>
</dbReference>
<keyword evidence="8" id="KW-1185">Reference proteome</keyword>
<dbReference type="AlphaFoldDB" id="A0A0S3PXG4"/>
<proteinExistence type="predicted"/>
<dbReference type="GO" id="GO:0003677">
    <property type="term" value="F:DNA binding"/>
    <property type="evidence" value="ECO:0007669"/>
    <property type="project" value="UniProtKB-KW"/>
</dbReference>
<keyword evidence="2" id="KW-0238">DNA-binding</keyword>
<dbReference type="Proteomes" id="UP000236884">
    <property type="component" value="Chromosome"/>
</dbReference>
<dbReference type="EMBL" id="AP014946">
    <property type="protein sequence ID" value="BAT60614.1"/>
    <property type="molecule type" value="Genomic_DNA"/>
</dbReference>
<evidence type="ECO:0000256" key="5">
    <source>
        <dbReference type="PROSITE-ProRule" id="PRU10137"/>
    </source>
</evidence>
<feature type="active site" description="O-(5'-phospho-DNA)-serine intermediate" evidence="4 5">
    <location>
        <position position="14"/>
    </location>
</feature>
<keyword evidence="3" id="KW-0233">DNA recombination</keyword>
<sequence>MIQPNKFVVYLRVSTSRQGQSGLGIEAQRSAVREYLRDDKGKIVDEFVEIESGLKASRPQLEAALAAARTRRAALIVAKVDRLTRSVAFLSRLLEAGVDVRFCDLPQIEGATGRFMLTQLVAVAELEAGLISARTKAALAAAKKRGVRLGGDRGGRLTEAARKQGTEIRVRNARTKAIDLFMMIESAKAHGHDTLSGVARYLNEREVPTVRGHGRWHPVQVSRVAVHMRKAERSRSNMRFGEGSI</sequence>
<dbReference type="RefSeq" id="WP_096356987.1">
    <property type="nucleotide sequence ID" value="NZ_AP014946.1"/>
</dbReference>
<feature type="domain" description="Resolvase/invertase-type recombinase catalytic" evidence="6">
    <location>
        <begin position="6"/>
        <end position="146"/>
    </location>
</feature>
<name>A0A0S3PXG4_9BRAD</name>
<gene>
    <name evidence="7" type="primary">hin_4</name>
    <name evidence="7" type="ORF">GJW-30_1_03162</name>
</gene>
<dbReference type="PROSITE" id="PS51736">
    <property type="entry name" value="RECOMBINASES_3"/>
    <property type="match status" value="1"/>
</dbReference>
<dbReference type="GO" id="GO:0000150">
    <property type="term" value="F:DNA strand exchange activity"/>
    <property type="evidence" value="ECO:0007669"/>
    <property type="project" value="InterPro"/>
</dbReference>
<keyword evidence="1" id="KW-0229">DNA integration</keyword>
<dbReference type="InterPro" id="IPR006119">
    <property type="entry name" value="Resolv_N"/>
</dbReference>
<dbReference type="PANTHER" id="PTHR30461:SF2">
    <property type="entry name" value="SERINE RECOMBINASE PINE-RELATED"/>
    <property type="match status" value="1"/>
</dbReference>
<dbReference type="OrthoDB" id="2290206at2"/>
<evidence type="ECO:0000256" key="2">
    <source>
        <dbReference type="ARBA" id="ARBA00023125"/>
    </source>
</evidence>
<protein>
    <submittedName>
        <fullName evidence="7">DNA-invertase hin</fullName>
    </submittedName>
</protein>
<dbReference type="KEGG" id="vgo:GJW-30_1_03162"/>
<dbReference type="InterPro" id="IPR036162">
    <property type="entry name" value="Resolvase-like_N_sf"/>
</dbReference>
<evidence type="ECO:0000313" key="7">
    <source>
        <dbReference type="EMBL" id="BAT60614.1"/>
    </source>
</evidence>
<dbReference type="PANTHER" id="PTHR30461">
    <property type="entry name" value="DNA-INVERTASE FROM LAMBDOID PROPHAGE"/>
    <property type="match status" value="1"/>
</dbReference>